<evidence type="ECO:0000256" key="1">
    <source>
        <dbReference type="SAM" id="Phobius"/>
    </source>
</evidence>
<feature type="domain" description="AB hydrolase-1" evidence="2">
    <location>
        <begin position="46"/>
        <end position="286"/>
    </location>
</feature>
<name>A0A1M7XYG4_9BACT</name>
<feature type="transmembrane region" description="Helical" evidence="1">
    <location>
        <begin position="127"/>
        <end position="150"/>
    </location>
</feature>
<dbReference type="InterPro" id="IPR000073">
    <property type="entry name" value="AB_hydrolase_1"/>
</dbReference>
<dbReference type="OrthoDB" id="5729753at2"/>
<gene>
    <name evidence="3" type="ORF">SAMN02745220_00641</name>
</gene>
<dbReference type="AlphaFoldDB" id="A0A1M7XYG4"/>
<dbReference type="Pfam" id="PF12697">
    <property type="entry name" value="Abhydrolase_6"/>
    <property type="match status" value="1"/>
</dbReference>
<accession>A0A1M7XYG4</accession>
<dbReference type="Gene3D" id="3.40.50.1820">
    <property type="entry name" value="alpha/beta hydrolase"/>
    <property type="match status" value="1"/>
</dbReference>
<dbReference type="PANTHER" id="PTHR43194:SF2">
    <property type="entry name" value="PEROXISOMAL MEMBRANE PROTEIN LPX1"/>
    <property type="match status" value="1"/>
</dbReference>
<dbReference type="InterPro" id="IPR029058">
    <property type="entry name" value="AB_hydrolase_fold"/>
</dbReference>
<dbReference type="EMBL" id="FRFE01000002">
    <property type="protein sequence ID" value="SHO44092.1"/>
    <property type="molecule type" value="Genomic_DNA"/>
</dbReference>
<dbReference type="RefSeq" id="WP_073611999.1">
    <property type="nucleotide sequence ID" value="NZ_FRFE01000002.1"/>
</dbReference>
<organism evidence="3 4">
    <name type="scientific">Desulfopila aestuarii DSM 18488</name>
    <dbReference type="NCBI Taxonomy" id="1121416"/>
    <lineage>
        <taxon>Bacteria</taxon>
        <taxon>Pseudomonadati</taxon>
        <taxon>Thermodesulfobacteriota</taxon>
        <taxon>Desulfobulbia</taxon>
        <taxon>Desulfobulbales</taxon>
        <taxon>Desulfocapsaceae</taxon>
        <taxon>Desulfopila</taxon>
    </lineage>
</organism>
<dbReference type="InterPro" id="IPR050228">
    <property type="entry name" value="Carboxylesterase_BioH"/>
</dbReference>
<dbReference type="Proteomes" id="UP000184603">
    <property type="component" value="Unassembled WGS sequence"/>
</dbReference>
<dbReference type="STRING" id="1121416.SAMN02745220_00641"/>
<reference evidence="3 4" key="1">
    <citation type="submission" date="2016-12" db="EMBL/GenBank/DDBJ databases">
        <authorList>
            <person name="Song W.-J."/>
            <person name="Kurnit D.M."/>
        </authorList>
    </citation>
    <scope>NUCLEOTIDE SEQUENCE [LARGE SCALE GENOMIC DNA]</scope>
    <source>
        <strain evidence="3 4">DSM 18488</strain>
    </source>
</reference>
<dbReference type="SUPFAM" id="SSF53474">
    <property type="entry name" value="alpha/beta-Hydrolases"/>
    <property type="match status" value="1"/>
</dbReference>
<keyword evidence="4" id="KW-1185">Reference proteome</keyword>
<dbReference type="PANTHER" id="PTHR43194">
    <property type="entry name" value="HYDROLASE ALPHA/BETA FOLD FAMILY"/>
    <property type="match status" value="1"/>
</dbReference>
<proteinExistence type="predicted"/>
<keyword evidence="1" id="KW-0812">Transmembrane</keyword>
<evidence type="ECO:0000259" key="2">
    <source>
        <dbReference type="Pfam" id="PF12697"/>
    </source>
</evidence>
<keyword evidence="1" id="KW-0472">Membrane</keyword>
<evidence type="ECO:0000313" key="4">
    <source>
        <dbReference type="Proteomes" id="UP000184603"/>
    </source>
</evidence>
<evidence type="ECO:0000313" key="3">
    <source>
        <dbReference type="EMBL" id="SHO44092.1"/>
    </source>
</evidence>
<sequence>MNQDTTPKLIEIPFDCDSYNVSGINLSFLDSGGDKPPLHFYHANGFPVSVYLPMMIRLTEHYRVIGLGLRGQDAQTAGNTSWHQVAEDLISFLDDQQLGPVLGVGHSVGGVATMFAAARRPDLFSRIILIDPVILPYTSVAALAVMRLFGKKKNFFPAKRARARRNGWTDRFELYEYLKTKSLFKRFDDTYLKSYVTYGFKPADGGGVELLCPPEAEARIFENYPLDVWFWVQRLKIPVLIVRGEYSDVLFERTVIRICRKAENASSYLMEGAGHLIPMEKPDELIHLIEDFFGKQ</sequence>
<protein>
    <submittedName>
        <fullName evidence="3">Pimeloyl-ACP methyl ester carboxylesterase</fullName>
    </submittedName>
</protein>
<keyword evidence="1" id="KW-1133">Transmembrane helix</keyword>